<feature type="transmembrane region" description="Helical" evidence="1">
    <location>
        <begin position="32"/>
        <end position="54"/>
    </location>
</feature>
<protein>
    <recommendedName>
        <fullName evidence="4">DUF5668 domain-containing protein</fullName>
    </recommendedName>
</protein>
<evidence type="ECO:0000256" key="1">
    <source>
        <dbReference type="SAM" id="Phobius"/>
    </source>
</evidence>
<evidence type="ECO:0000313" key="2">
    <source>
        <dbReference type="EMBL" id="OGM32372.1"/>
    </source>
</evidence>
<organism evidence="2 3">
    <name type="scientific">Candidatus Woesebacteria bacterium RIFCSPHIGHO2_02_FULL_39_13</name>
    <dbReference type="NCBI Taxonomy" id="1802505"/>
    <lineage>
        <taxon>Bacteria</taxon>
        <taxon>Candidatus Woeseibacteriota</taxon>
    </lineage>
</organism>
<keyword evidence="1" id="KW-0812">Transmembrane</keyword>
<dbReference type="EMBL" id="MGGR01000032">
    <property type="protein sequence ID" value="OGM32372.1"/>
    <property type="molecule type" value="Genomic_DNA"/>
</dbReference>
<evidence type="ECO:0008006" key="4">
    <source>
        <dbReference type="Google" id="ProtNLM"/>
    </source>
</evidence>
<feature type="transmembrane region" description="Helical" evidence="1">
    <location>
        <begin position="7"/>
        <end position="26"/>
    </location>
</feature>
<sequence length="333" mass="36908">MKKEAPINIFAIIFFTALAFALFFNLLGLFPWGIGSFLFKFWPIFLILLVLQLYSRKFPRLTSIGTAVGIGVIISIVFFSLAPINQRVNLLLSSYSSSLIPVRRFLGIDLGKKLTTQEKVERSNYPNPNKREVDISILAGTFNLTDNFEQDHLVVRANYFERFGKPEIISGQADDTLKINLTTQKSLGPIIGGAEDVSYDISIGTTKVPTDLDLDVGAANFFSYFRNLNLESVSMIIGGGNARVYFTKESLPKNHLTLSVGAGSLFLRVPFGTFARIKYHITVGSLIINDQTFYRDGVFTTSNSRIETNPLEISVNVGAGTLIIDSSGEENIY</sequence>
<gene>
    <name evidence="2" type="ORF">A3D01_04275</name>
</gene>
<feature type="transmembrane region" description="Helical" evidence="1">
    <location>
        <begin position="61"/>
        <end position="82"/>
    </location>
</feature>
<comment type="caution">
    <text evidence="2">The sequence shown here is derived from an EMBL/GenBank/DDBJ whole genome shotgun (WGS) entry which is preliminary data.</text>
</comment>
<dbReference type="Proteomes" id="UP000177169">
    <property type="component" value="Unassembled WGS sequence"/>
</dbReference>
<evidence type="ECO:0000313" key="3">
    <source>
        <dbReference type="Proteomes" id="UP000177169"/>
    </source>
</evidence>
<accession>A0A1F7YYG2</accession>
<name>A0A1F7YYG2_9BACT</name>
<proteinExistence type="predicted"/>
<dbReference type="AlphaFoldDB" id="A0A1F7YYG2"/>
<keyword evidence="1" id="KW-1133">Transmembrane helix</keyword>
<reference evidence="2 3" key="1">
    <citation type="journal article" date="2016" name="Nat. Commun.">
        <title>Thousands of microbial genomes shed light on interconnected biogeochemical processes in an aquifer system.</title>
        <authorList>
            <person name="Anantharaman K."/>
            <person name="Brown C.T."/>
            <person name="Hug L.A."/>
            <person name="Sharon I."/>
            <person name="Castelle C.J."/>
            <person name="Probst A.J."/>
            <person name="Thomas B.C."/>
            <person name="Singh A."/>
            <person name="Wilkins M.J."/>
            <person name="Karaoz U."/>
            <person name="Brodie E.L."/>
            <person name="Williams K.H."/>
            <person name="Hubbard S.S."/>
            <person name="Banfield J.F."/>
        </authorList>
    </citation>
    <scope>NUCLEOTIDE SEQUENCE [LARGE SCALE GENOMIC DNA]</scope>
</reference>
<keyword evidence="1" id="KW-0472">Membrane</keyword>